<proteinExistence type="predicted"/>
<dbReference type="CDD" id="cd00038">
    <property type="entry name" value="CAP_ED"/>
    <property type="match status" value="1"/>
</dbReference>
<dbReference type="GO" id="GO:0005829">
    <property type="term" value="C:cytosol"/>
    <property type="evidence" value="ECO:0007669"/>
    <property type="project" value="TreeGrafter"/>
</dbReference>
<dbReference type="GO" id="GO:0003677">
    <property type="term" value="F:DNA binding"/>
    <property type="evidence" value="ECO:0007669"/>
    <property type="project" value="UniProtKB-KW"/>
</dbReference>
<evidence type="ECO:0000259" key="4">
    <source>
        <dbReference type="PROSITE" id="PS50042"/>
    </source>
</evidence>
<dbReference type="SMART" id="SM00419">
    <property type="entry name" value="HTH_CRP"/>
    <property type="match status" value="1"/>
</dbReference>
<dbReference type="InterPro" id="IPR036388">
    <property type="entry name" value="WH-like_DNA-bd_sf"/>
</dbReference>
<dbReference type="SUPFAM" id="SSF46785">
    <property type="entry name" value="Winged helix' DNA-binding domain"/>
    <property type="match status" value="1"/>
</dbReference>
<organism evidence="6 7">
    <name type="scientific">Nesterenkonia jeotgali</name>
    <dbReference type="NCBI Taxonomy" id="317018"/>
    <lineage>
        <taxon>Bacteria</taxon>
        <taxon>Bacillati</taxon>
        <taxon>Actinomycetota</taxon>
        <taxon>Actinomycetes</taxon>
        <taxon>Micrococcales</taxon>
        <taxon>Micrococcaceae</taxon>
        <taxon>Nesterenkonia</taxon>
    </lineage>
</organism>
<dbReference type="PROSITE" id="PS50042">
    <property type="entry name" value="CNMP_BINDING_3"/>
    <property type="match status" value="1"/>
</dbReference>
<gene>
    <name evidence="6" type="ORF">HNR24_002300</name>
</gene>
<dbReference type="InterPro" id="IPR000595">
    <property type="entry name" value="cNMP-bd_dom"/>
</dbReference>
<keyword evidence="2" id="KW-0238">DNA-binding</keyword>
<dbReference type="InterPro" id="IPR018490">
    <property type="entry name" value="cNMP-bd_dom_sf"/>
</dbReference>
<feature type="domain" description="HTH crp-type" evidence="5">
    <location>
        <begin position="155"/>
        <end position="236"/>
    </location>
</feature>
<accession>A0A839G083</accession>
<dbReference type="SMART" id="SM00100">
    <property type="entry name" value="cNMP"/>
    <property type="match status" value="1"/>
</dbReference>
<dbReference type="PANTHER" id="PTHR24567:SF26">
    <property type="entry name" value="REGULATORY PROTEIN YEIL"/>
    <property type="match status" value="1"/>
</dbReference>
<evidence type="ECO:0000256" key="3">
    <source>
        <dbReference type="ARBA" id="ARBA00023163"/>
    </source>
</evidence>
<dbReference type="InterPro" id="IPR050397">
    <property type="entry name" value="Env_Response_Regulators"/>
</dbReference>
<dbReference type="PROSITE" id="PS51063">
    <property type="entry name" value="HTH_CRP_2"/>
    <property type="match status" value="1"/>
</dbReference>
<dbReference type="OrthoDB" id="156829at2"/>
<dbReference type="SUPFAM" id="SSF51206">
    <property type="entry name" value="cAMP-binding domain-like"/>
    <property type="match status" value="1"/>
</dbReference>
<reference evidence="6 7" key="1">
    <citation type="submission" date="2020-08" db="EMBL/GenBank/DDBJ databases">
        <title>Sequencing the genomes of 1000 actinobacteria strains.</title>
        <authorList>
            <person name="Klenk H.-P."/>
        </authorList>
    </citation>
    <scope>NUCLEOTIDE SEQUENCE [LARGE SCALE GENOMIC DNA]</scope>
    <source>
        <strain evidence="6 7">DSM 19081</strain>
    </source>
</reference>
<evidence type="ECO:0000313" key="6">
    <source>
        <dbReference type="EMBL" id="MBA8922367.1"/>
    </source>
</evidence>
<name>A0A839G083_9MICC</name>
<dbReference type="PRINTS" id="PR00034">
    <property type="entry name" value="HTHCRP"/>
</dbReference>
<evidence type="ECO:0000313" key="7">
    <source>
        <dbReference type="Proteomes" id="UP000546252"/>
    </source>
</evidence>
<dbReference type="InterPro" id="IPR012318">
    <property type="entry name" value="HTH_CRP"/>
</dbReference>
<sequence length="245" mass="26595">MRTLPLRALHRDEVSCVRRVPLFSGLTQDQQDLVGSLARPMVLAAGELVHGSGERTHQLSVVHSGQIKLSRSLPSGHRRLVRVVGPGQSLGEHGFLTGGSTLEEAEALADARLCVFSHDALADLMAEHPSIGVQMLRNLGQRLAEAERRLALSTLDVDVRVADFLLEQPLLRRSSQAGTREDLQDGDSRVRLPLSKKDIASMLGTTPESLSRALARLSDDGLITVNADVITLRDISGLEEVVIRT</sequence>
<keyword evidence="3" id="KW-0804">Transcription</keyword>
<keyword evidence="1" id="KW-0805">Transcription regulation</keyword>
<dbReference type="Pfam" id="PF00027">
    <property type="entry name" value="cNMP_binding"/>
    <property type="match status" value="1"/>
</dbReference>
<dbReference type="PANTHER" id="PTHR24567">
    <property type="entry name" value="CRP FAMILY TRANSCRIPTIONAL REGULATORY PROTEIN"/>
    <property type="match status" value="1"/>
</dbReference>
<dbReference type="Gene3D" id="2.60.120.10">
    <property type="entry name" value="Jelly Rolls"/>
    <property type="match status" value="1"/>
</dbReference>
<evidence type="ECO:0000256" key="2">
    <source>
        <dbReference type="ARBA" id="ARBA00023125"/>
    </source>
</evidence>
<comment type="caution">
    <text evidence="6">The sequence shown here is derived from an EMBL/GenBank/DDBJ whole genome shotgun (WGS) entry which is preliminary data.</text>
</comment>
<dbReference type="Proteomes" id="UP000546252">
    <property type="component" value="Unassembled WGS sequence"/>
</dbReference>
<dbReference type="InterPro" id="IPR014710">
    <property type="entry name" value="RmlC-like_jellyroll"/>
</dbReference>
<dbReference type="Gene3D" id="1.10.10.10">
    <property type="entry name" value="Winged helix-like DNA-binding domain superfamily/Winged helix DNA-binding domain"/>
    <property type="match status" value="1"/>
</dbReference>
<feature type="domain" description="Cyclic nucleotide-binding" evidence="4">
    <location>
        <begin position="22"/>
        <end position="142"/>
    </location>
</feature>
<evidence type="ECO:0000259" key="5">
    <source>
        <dbReference type="PROSITE" id="PS51063"/>
    </source>
</evidence>
<dbReference type="InterPro" id="IPR036390">
    <property type="entry name" value="WH_DNA-bd_sf"/>
</dbReference>
<protein>
    <submittedName>
        <fullName evidence="6">CRP/FNR family transcriptional regulator</fullName>
    </submittedName>
</protein>
<dbReference type="EMBL" id="JACJIH010000001">
    <property type="protein sequence ID" value="MBA8922367.1"/>
    <property type="molecule type" value="Genomic_DNA"/>
</dbReference>
<dbReference type="AlphaFoldDB" id="A0A839G083"/>
<dbReference type="Pfam" id="PF13545">
    <property type="entry name" value="HTH_Crp_2"/>
    <property type="match status" value="1"/>
</dbReference>
<dbReference type="RefSeq" id="WP_157075521.1">
    <property type="nucleotide sequence ID" value="NZ_BAAAKT010000004.1"/>
</dbReference>
<dbReference type="GO" id="GO:0003700">
    <property type="term" value="F:DNA-binding transcription factor activity"/>
    <property type="evidence" value="ECO:0007669"/>
    <property type="project" value="TreeGrafter"/>
</dbReference>
<evidence type="ECO:0000256" key="1">
    <source>
        <dbReference type="ARBA" id="ARBA00023015"/>
    </source>
</evidence>